<dbReference type="Proteomes" id="UP000657421">
    <property type="component" value="Unassembled WGS sequence"/>
</dbReference>
<feature type="transmembrane region" description="Helical" evidence="8">
    <location>
        <begin position="198"/>
        <end position="217"/>
    </location>
</feature>
<evidence type="ECO:0000256" key="2">
    <source>
        <dbReference type="ARBA" id="ARBA00009773"/>
    </source>
</evidence>
<evidence type="ECO:0000256" key="4">
    <source>
        <dbReference type="ARBA" id="ARBA00022475"/>
    </source>
</evidence>
<dbReference type="PANTHER" id="PTHR21716">
    <property type="entry name" value="TRANSMEMBRANE PROTEIN"/>
    <property type="match status" value="1"/>
</dbReference>
<evidence type="ECO:0000313" key="10">
    <source>
        <dbReference type="Proteomes" id="UP000657421"/>
    </source>
</evidence>
<feature type="transmembrane region" description="Helical" evidence="8">
    <location>
        <begin position="296"/>
        <end position="314"/>
    </location>
</feature>
<feature type="transmembrane region" description="Helical" evidence="8">
    <location>
        <begin position="103"/>
        <end position="125"/>
    </location>
</feature>
<keyword evidence="4" id="KW-1003">Cell membrane</keyword>
<accession>A0ABR7NA58</accession>
<comment type="caution">
    <text evidence="9">The sequence shown here is derived from an EMBL/GenBank/DDBJ whole genome shotgun (WGS) entry which is preliminary data.</text>
</comment>
<keyword evidence="5 8" id="KW-0812">Transmembrane</keyword>
<dbReference type="InterPro" id="IPR002549">
    <property type="entry name" value="AI-2E-like"/>
</dbReference>
<feature type="transmembrane region" description="Helical" evidence="8">
    <location>
        <begin position="27"/>
        <end position="49"/>
    </location>
</feature>
<dbReference type="RefSeq" id="WP_249308293.1">
    <property type="nucleotide sequence ID" value="NZ_JACRSZ010000008.1"/>
</dbReference>
<name>A0ABR7NA58_9FIRM</name>
<keyword evidence="7 8" id="KW-0472">Membrane</keyword>
<proteinExistence type="inferred from homology"/>
<feature type="transmembrane region" description="Helical" evidence="8">
    <location>
        <begin position="265"/>
        <end position="290"/>
    </location>
</feature>
<evidence type="ECO:0000313" key="9">
    <source>
        <dbReference type="EMBL" id="MBC8573224.1"/>
    </source>
</evidence>
<dbReference type="PANTHER" id="PTHR21716:SF53">
    <property type="entry name" value="PERMEASE PERM-RELATED"/>
    <property type="match status" value="1"/>
</dbReference>
<keyword evidence="3" id="KW-0813">Transport</keyword>
<evidence type="ECO:0000256" key="1">
    <source>
        <dbReference type="ARBA" id="ARBA00004651"/>
    </source>
</evidence>
<sequence>MSLHRNTIPEDPSRPDKRQKFLPNNRYFTICIYAVTVILLGSLIVRVVMTPFAVTNGIRRVLNVLMPFLMGILIAMIMNPIINRLCQLMEKYLKIKKKKVCRILASILAYMLVLGLILICIIFIVPQVFTSITELVNSLPKMYRLTTNFFNNLQQHFPNTDMSEIQKAVNDMLPNLISTIRKFASDIVPAIYSASVSIVQWILNAIVALIVSIYILGDKKSLKKLIKIILYSFVPEDYISGSIEILRECNNIFTNFMVSKALDSLIIGCLCFIFMTIFNLDYAVLISMVVGITNMIPYFGPFIGAIPGFLILLIVNPWKSLGFLVMILILQQFDGLYLGPKLMGSSVGMKPLWIIVSITLGGKIAGVLGMFLSVPIGAILVYLFNLLIDRVLSRKNIDRDQI</sequence>
<evidence type="ECO:0000256" key="3">
    <source>
        <dbReference type="ARBA" id="ARBA00022448"/>
    </source>
</evidence>
<organism evidence="9 10">
    <name type="scientific">Jingyaoa shaoxingensis</name>
    <dbReference type="NCBI Taxonomy" id="2763671"/>
    <lineage>
        <taxon>Bacteria</taxon>
        <taxon>Bacillati</taxon>
        <taxon>Bacillota</taxon>
        <taxon>Clostridia</taxon>
        <taxon>Lachnospirales</taxon>
        <taxon>Lachnospiraceae</taxon>
        <taxon>Jingyaoa</taxon>
    </lineage>
</organism>
<keyword evidence="10" id="KW-1185">Reference proteome</keyword>
<comment type="subcellular location">
    <subcellularLocation>
        <location evidence="1">Cell membrane</location>
        <topology evidence="1">Multi-pass membrane protein</topology>
    </subcellularLocation>
</comment>
<feature type="transmembrane region" description="Helical" evidence="8">
    <location>
        <begin position="321"/>
        <end position="340"/>
    </location>
</feature>
<dbReference type="EMBL" id="JACRSZ010000008">
    <property type="protein sequence ID" value="MBC8573224.1"/>
    <property type="molecule type" value="Genomic_DNA"/>
</dbReference>
<feature type="transmembrane region" description="Helical" evidence="8">
    <location>
        <begin position="61"/>
        <end position="82"/>
    </location>
</feature>
<dbReference type="Pfam" id="PF01594">
    <property type="entry name" value="AI-2E_transport"/>
    <property type="match status" value="1"/>
</dbReference>
<keyword evidence="6 8" id="KW-1133">Transmembrane helix</keyword>
<reference evidence="9 10" key="1">
    <citation type="submission" date="2020-08" db="EMBL/GenBank/DDBJ databases">
        <title>Genome public.</title>
        <authorList>
            <person name="Liu C."/>
            <person name="Sun Q."/>
        </authorList>
    </citation>
    <scope>NUCLEOTIDE SEQUENCE [LARGE SCALE GENOMIC DNA]</scope>
    <source>
        <strain evidence="9 10">NSJ-46</strain>
    </source>
</reference>
<evidence type="ECO:0000256" key="7">
    <source>
        <dbReference type="ARBA" id="ARBA00023136"/>
    </source>
</evidence>
<protein>
    <submittedName>
        <fullName evidence="9">AI-2E family transporter</fullName>
    </submittedName>
</protein>
<feature type="transmembrane region" description="Helical" evidence="8">
    <location>
        <begin position="352"/>
        <end position="385"/>
    </location>
</feature>
<comment type="similarity">
    <text evidence="2">Belongs to the autoinducer-2 exporter (AI-2E) (TC 2.A.86) family.</text>
</comment>
<evidence type="ECO:0000256" key="5">
    <source>
        <dbReference type="ARBA" id="ARBA00022692"/>
    </source>
</evidence>
<gene>
    <name evidence="9" type="ORF">H8716_09030</name>
</gene>
<evidence type="ECO:0000256" key="6">
    <source>
        <dbReference type="ARBA" id="ARBA00022989"/>
    </source>
</evidence>
<evidence type="ECO:0000256" key="8">
    <source>
        <dbReference type="SAM" id="Phobius"/>
    </source>
</evidence>